<organism evidence="1 2">
    <name type="scientific">Perkinsus olseni</name>
    <name type="common">Perkinsus atlanticus</name>
    <dbReference type="NCBI Taxonomy" id="32597"/>
    <lineage>
        <taxon>Eukaryota</taxon>
        <taxon>Sar</taxon>
        <taxon>Alveolata</taxon>
        <taxon>Perkinsozoa</taxon>
        <taxon>Perkinsea</taxon>
        <taxon>Perkinsida</taxon>
        <taxon>Perkinsidae</taxon>
        <taxon>Perkinsus</taxon>
    </lineage>
</organism>
<proteinExistence type="predicted"/>
<protein>
    <submittedName>
        <fullName evidence="1">Uncharacterized protein</fullName>
    </submittedName>
</protein>
<dbReference type="Proteomes" id="UP000574390">
    <property type="component" value="Unassembled WGS sequence"/>
</dbReference>
<accession>A0A7J6PSN0</accession>
<dbReference type="EMBL" id="JABANM010034725">
    <property type="protein sequence ID" value="KAF4699174.1"/>
    <property type="molecule type" value="Genomic_DNA"/>
</dbReference>
<evidence type="ECO:0000313" key="2">
    <source>
        <dbReference type="Proteomes" id="UP000574390"/>
    </source>
</evidence>
<comment type="caution">
    <text evidence="1">The sequence shown here is derived from an EMBL/GenBank/DDBJ whole genome shotgun (WGS) entry which is preliminary data.</text>
</comment>
<name>A0A7J6PSN0_PEROL</name>
<evidence type="ECO:0000313" key="1">
    <source>
        <dbReference type="EMBL" id="KAF4699174.1"/>
    </source>
</evidence>
<sequence>SVQRRSVVVTNAGRQDIILVDAELSNPENDITITDDDGDSFPIRLGRRQKVTLQLQLVPSFSALDKVEEVTTTVRFISAASAVSDPLFIRYKVSVCLSTALMMLLSAIRSSVGPAAFTG</sequence>
<dbReference type="AlphaFoldDB" id="A0A7J6PSN0"/>
<feature type="non-terminal residue" evidence="1">
    <location>
        <position position="1"/>
    </location>
</feature>
<gene>
    <name evidence="1" type="ORF">FOZ62_019127</name>
</gene>
<reference evidence="1 2" key="1">
    <citation type="submission" date="2020-04" db="EMBL/GenBank/DDBJ databases">
        <title>Perkinsus olseni comparative genomics.</title>
        <authorList>
            <person name="Bogema D.R."/>
        </authorList>
    </citation>
    <scope>NUCLEOTIDE SEQUENCE [LARGE SCALE GENOMIC DNA]</scope>
    <source>
        <strain evidence="1">ATCC PRA-205</strain>
    </source>
</reference>